<sequence>MSSILCVHFLASLLIIHLGHLYVFSEADPIIGAKVYSTKKKYNSVVVVVEKSIELQSYEHLCTGSLISKTQVLTAASCMENKELNNLRVFPGGRSTTLYRHGSFEILSKVTYKDYEEECFRNGICKFKQIDDICILKLDAREVVLKPTHISYEESFPTFGDQVSLIGWGPTRHTKAPLVAHYSELQILQRPDCNARAETFAPMYRKYTWPNKVFCAQKSPPVKVIDGDFGGPALYGNKLVGIAIRPRPLGEEAIIMDAQPVLILRLSSYKDFIEKYLDSEV</sequence>
<proteinExistence type="predicted"/>
<organism evidence="1 2">
    <name type="scientific">Eretmocerus hayati</name>
    <dbReference type="NCBI Taxonomy" id="131215"/>
    <lineage>
        <taxon>Eukaryota</taxon>
        <taxon>Metazoa</taxon>
        <taxon>Ecdysozoa</taxon>
        <taxon>Arthropoda</taxon>
        <taxon>Hexapoda</taxon>
        <taxon>Insecta</taxon>
        <taxon>Pterygota</taxon>
        <taxon>Neoptera</taxon>
        <taxon>Endopterygota</taxon>
        <taxon>Hymenoptera</taxon>
        <taxon>Apocrita</taxon>
        <taxon>Proctotrupomorpha</taxon>
        <taxon>Chalcidoidea</taxon>
        <taxon>Aphelinidae</taxon>
        <taxon>Aphelininae</taxon>
        <taxon>Eretmocerus</taxon>
    </lineage>
</organism>
<dbReference type="EMBL" id="CM056742">
    <property type="protein sequence ID" value="KAJ8679754.1"/>
    <property type="molecule type" value="Genomic_DNA"/>
</dbReference>
<protein>
    <submittedName>
        <fullName evidence="1">Uncharacterized protein</fullName>
    </submittedName>
</protein>
<accession>A0ACC2P8Z6</accession>
<evidence type="ECO:0000313" key="2">
    <source>
        <dbReference type="Proteomes" id="UP001239111"/>
    </source>
</evidence>
<gene>
    <name evidence="1" type="ORF">QAD02_015541</name>
</gene>
<evidence type="ECO:0000313" key="1">
    <source>
        <dbReference type="EMBL" id="KAJ8679754.1"/>
    </source>
</evidence>
<keyword evidence="2" id="KW-1185">Reference proteome</keyword>
<reference evidence="1" key="1">
    <citation type="submission" date="2023-04" db="EMBL/GenBank/DDBJ databases">
        <title>A chromosome-level genome assembly of the parasitoid wasp Eretmocerus hayati.</title>
        <authorList>
            <person name="Zhong Y."/>
            <person name="Liu S."/>
            <person name="Liu Y."/>
        </authorList>
    </citation>
    <scope>NUCLEOTIDE SEQUENCE</scope>
    <source>
        <strain evidence="1">ZJU_SS_LIU_2023</strain>
    </source>
</reference>
<comment type="caution">
    <text evidence="1">The sequence shown here is derived from an EMBL/GenBank/DDBJ whole genome shotgun (WGS) entry which is preliminary data.</text>
</comment>
<dbReference type="Proteomes" id="UP001239111">
    <property type="component" value="Chromosome 2"/>
</dbReference>
<name>A0ACC2P8Z6_9HYME</name>